<feature type="domain" description="N-acetylmuramoyl-L-alanine amidase" evidence="6">
    <location>
        <begin position="18"/>
        <end position="160"/>
    </location>
</feature>
<dbReference type="RefSeq" id="WP_010343961.1">
    <property type="nucleotide sequence ID" value="NZ_CP132343.1"/>
</dbReference>
<dbReference type="PANTHER" id="PTHR30417">
    <property type="entry name" value="N-ACETYLMURAMOYL-L-ALANINE AMIDASE AMID"/>
    <property type="match status" value="1"/>
</dbReference>
<proteinExistence type="predicted"/>
<dbReference type="InterPro" id="IPR002502">
    <property type="entry name" value="Amidase_domain"/>
</dbReference>
<accession>A0A2P5Z9A8</accession>
<evidence type="ECO:0000256" key="3">
    <source>
        <dbReference type="ARBA" id="ARBA00022801"/>
    </source>
</evidence>
<dbReference type="InterPro" id="IPR036505">
    <property type="entry name" value="Amidase/PGRP_sf"/>
</dbReference>
<evidence type="ECO:0000256" key="5">
    <source>
        <dbReference type="SAM" id="MobiDB-lite"/>
    </source>
</evidence>
<dbReference type="OrthoDB" id="9794842at2"/>
<keyword evidence="4" id="KW-0961">Cell wall biogenesis/degradation</keyword>
<evidence type="ECO:0000313" key="8">
    <source>
        <dbReference type="Proteomes" id="UP000247346"/>
    </source>
</evidence>
<dbReference type="Proteomes" id="UP000247346">
    <property type="component" value="Unassembled WGS sequence"/>
</dbReference>
<dbReference type="CDD" id="cd06583">
    <property type="entry name" value="PGRP"/>
    <property type="match status" value="1"/>
</dbReference>
<dbReference type="Pfam" id="PF01510">
    <property type="entry name" value="Amidase_2"/>
    <property type="match status" value="1"/>
</dbReference>
<dbReference type="InterPro" id="IPR051206">
    <property type="entry name" value="NAMLAA_amidase_2"/>
</dbReference>
<reference evidence="7 8" key="1">
    <citation type="submission" date="2016-08" db="EMBL/GenBank/DDBJ databases">
        <authorList>
            <person name="Seilhamer J.J."/>
        </authorList>
    </citation>
    <scope>NUCLEOTIDE SEQUENCE [LARGE SCALE GENOMIC DNA]</scope>
    <source>
        <strain evidence="7 8">CFBP4641</strain>
    </source>
</reference>
<dbReference type="PANTHER" id="PTHR30417:SF1">
    <property type="entry name" value="N-ACETYLMURAMOYL-L-ALANINE AMIDASE AMID"/>
    <property type="match status" value="1"/>
</dbReference>
<sequence>MSPTSPLPIHDAPLPYVGLLQERAPDSITLAVIHCTELPDLASARLYGERVLYPSGTGNSGHFYIDRDGSVHRYVPAERIAHHVRGYNPQSLGIELVNRGRYPLWLDSRHQAMPEDYPPAQIQALIRLLQQLRAELPQLRHIAGHEALDRSLEPASDDPTRQVQRKLDPGPRFPWPQVLEAVALAPYAPPADQALS</sequence>
<dbReference type="GO" id="GO:0019867">
    <property type="term" value="C:outer membrane"/>
    <property type="evidence" value="ECO:0007669"/>
    <property type="project" value="TreeGrafter"/>
</dbReference>
<dbReference type="GO" id="GO:0008745">
    <property type="term" value="F:N-acetylmuramoyl-L-alanine amidase activity"/>
    <property type="evidence" value="ECO:0007669"/>
    <property type="project" value="UniProtKB-EC"/>
</dbReference>
<dbReference type="Gene3D" id="3.40.80.10">
    <property type="entry name" value="Peptidoglycan recognition protein-like"/>
    <property type="match status" value="1"/>
</dbReference>
<comment type="catalytic activity">
    <reaction evidence="1">
        <text>Hydrolyzes the link between N-acetylmuramoyl residues and L-amino acid residues in certain cell-wall glycopeptides.</text>
        <dbReference type="EC" id="3.5.1.28"/>
    </reaction>
</comment>
<feature type="region of interest" description="Disordered" evidence="5">
    <location>
        <begin position="147"/>
        <end position="172"/>
    </location>
</feature>
<dbReference type="GO" id="GO:0009253">
    <property type="term" value="P:peptidoglycan catabolic process"/>
    <property type="evidence" value="ECO:0007669"/>
    <property type="project" value="InterPro"/>
</dbReference>
<dbReference type="GO" id="GO:0071555">
    <property type="term" value="P:cell wall organization"/>
    <property type="evidence" value="ECO:0007669"/>
    <property type="project" value="UniProtKB-KW"/>
</dbReference>
<dbReference type="AlphaFoldDB" id="A0A2P5Z9A8"/>
<dbReference type="EMBL" id="MDEK01000001">
    <property type="protein sequence ID" value="PPU85232.1"/>
    <property type="molecule type" value="Genomic_DNA"/>
</dbReference>
<protein>
    <recommendedName>
        <fullName evidence="2">N-acetylmuramoyl-L-alanine amidase</fullName>
        <ecNumber evidence="2">3.5.1.28</ecNumber>
    </recommendedName>
</protein>
<evidence type="ECO:0000256" key="1">
    <source>
        <dbReference type="ARBA" id="ARBA00001561"/>
    </source>
</evidence>
<evidence type="ECO:0000256" key="2">
    <source>
        <dbReference type="ARBA" id="ARBA00011901"/>
    </source>
</evidence>
<name>A0A2P5Z9A8_9XANT</name>
<dbReference type="SMART" id="SM00644">
    <property type="entry name" value="Ami_2"/>
    <property type="match status" value="1"/>
</dbReference>
<keyword evidence="3" id="KW-0378">Hydrolase</keyword>
<dbReference type="STRING" id="56458.SB85_04795"/>
<comment type="caution">
    <text evidence="7">The sequence shown here is derived from an EMBL/GenBank/DDBJ whole genome shotgun (WGS) entry which is preliminary data.</text>
</comment>
<organism evidence="7 8">
    <name type="scientific">Xanthomonas sacchari</name>
    <dbReference type="NCBI Taxonomy" id="56458"/>
    <lineage>
        <taxon>Bacteria</taxon>
        <taxon>Pseudomonadati</taxon>
        <taxon>Pseudomonadota</taxon>
        <taxon>Gammaproteobacteria</taxon>
        <taxon>Lysobacterales</taxon>
        <taxon>Lysobacteraceae</taxon>
        <taxon>Xanthomonas</taxon>
    </lineage>
</organism>
<dbReference type="GeneID" id="93879715"/>
<dbReference type="SUPFAM" id="SSF55846">
    <property type="entry name" value="N-acetylmuramoyl-L-alanine amidase-like"/>
    <property type="match status" value="1"/>
</dbReference>
<dbReference type="GO" id="GO:0009254">
    <property type="term" value="P:peptidoglycan turnover"/>
    <property type="evidence" value="ECO:0007669"/>
    <property type="project" value="TreeGrafter"/>
</dbReference>
<dbReference type="EC" id="3.5.1.28" evidence="2"/>
<evidence type="ECO:0000313" key="7">
    <source>
        <dbReference type="EMBL" id="PPU85232.1"/>
    </source>
</evidence>
<gene>
    <name evidence="7" type="ORF">XsacCFBP4641_01165</name>
</gene>
<evidence type="ECO:0000259" key="6">
    <source>
        <dbReference type="SMART" id="SM00644"/>
    </source>
</evidence>
<evidence type="ECO:0000256" key="4">
    <source>
        <dbReference type="ARBA" id="ARBA00023316"/>
    </source>
</evidence>